<evidence type="ECO:0000313" key="2">
    <source>
        <dbReference type="Proteomes" id="UP000199477"/>
    </source>
</evidence>
<dbReference type="STRING" id="500610.SAMN02799615_02658"/>
<gene>
    <name evidence="1" type="ORF">SAMN02799615_02658</name>
</gene>
<keyword evidence="2" id="KW-1185">Reference proteome</keyword>
<accession>A0A1I2GJN4</accession>
<sequence>MADPINRALMAHRPLFLSGLPLDGQYRLPPAKPGRNHSQPASGLAAALAIAAAARRSTRGITR</sequence>
<dbReference type="Proteomes" id="UP000199477">
    <property type="component" value="Unassembled WGS sequence"/>
</dbReference>
<dbReference type="AlphaFoldDB" id="A0A1I2GJN4"/>
<evidence type="ECO:0000313" key="1">
    <source>
        <dbReference type="EMBL" id="SFF17443.1"/>
    </source>
</evidence>
<organism evidence="1 2">
    <name type="scientific">Dyella marensis</name>
    <dbReference type="NCBI Taxonomy" id="500610"/>
    <lineage>
        <taxon>Bacteria</taxon>
        <taxon>Pseudomonadati</taxon>
        <taxon>Pseudomonadota</taxon>
        <taxon>Gammaproteobacteria</taxon>
        <taxon>Lysobacterales</taxon>
        <taxon>Rhodanobacteraceae</taxon>
        <taxon>Dyella</taxon>
    </lineage>
</organism>
<name>A0A1I2GJN4_9GAMM</name>
<reference evidence="2" key="1">
    <citation type="submission" date="2016-10" db="EMBL/GenBank/DDBJ databases">
        <authorList>
            <person name="Varghese N."/>
            <person name="Submissions S."/>
        </authorList>
    </citation>
    <scope>NUCLEOTIDE SEQUENCE [LARGE SCALE GENOMIC DNA]</scope>
    <source>
        <strain evidence="2">UNC178MFTsu3.1</strain>
    </source>
</reference>
<dbReference type="EMBL" id="FONH01000009">
    <property type="protein sequence ID" value="SFF17443.1"/>
    <property type="molecule type" value="Genomic_DNA"/>
</dbReference>
<proteinExistence type="predicted"/>
<protein>
    <submittedName>
        <fullName evidence="1">Uncharacterized protein</fullName>
    </submittedName>
</protein>
<dbReference type="RefSeq" id="WP_035323037.1">
    <property type="nucleotide sequence ID" value="NZ_FONH01000009.1"/>
</dbReference>